<dbReference type="PANTHER" id="PTHR11803">
    <property type="entry name" value="2-IMINOBUTANOATE/2-IMINOPROPANOATE DEAMINASE RIDA"/>
    <property type="match status" value="1"/>
</dbReference>
<dbReference type="EC" id="3.5.-.-" evidence="1"/>
<dbReference type="RefSeq" id="WP_378219127.1">
    <property type="nucleotide sequence ID" value="NZ_JBHRTK010000004.1"/>
</dbReference>
<proteinExistence type="predicted"/>
<dbReference type="CDD" id="cd00448">
    <property type="entry name" value="YjgF_YER057c_UK114_family"/>
    <property type="match status" value="1"/>
</dbReference>
<dbReference type="Gene3D" id="3.30.1330.40">
    <property type="entry name" value="RutC-like"/>
    <property type="match status" value="1"/>
</dbReference>
<keyword evidence="1" id="KW-0378">Hydrolase</keyword>
<sequence>MRKTAMIDEAVAPAGHYSHAIIANGLVYVSGQGPVDPRTGEMPATFAGQVGQTLRNLDTILRGVGTELKNAVKINAYLSDVANFSEFDAVYRNFFADDPPARTTVGCQLVDIMVEIDCTAILPSAA</sequence>
<dbReference type="InterPro" id="IPR006175">
    <property type="entry name" value="YjgF/YER057c/UK114"/>
</dbReference>
<protein>
    <submittedName>
        <fullName evidence="1">RidA family protein</fullName>
        <ecNumber evidence="1">3.5.-.-</ecNumber>
    </submittedName>
</protein>
<dbReference type="SUPFAM" id="SSF55298">
    <property type="entry name" value="YjgF-like"/>
    <property type="match status" value="1"/>
</dbReference>
<dbReference type="GO" id="GO:0016787">
    <property type="term" value="F:hydrolase activity"/>
    <property type="evidence" value="ECO:0007669"/>
    <property type="project" value="UniProtKB-KW"/>
</dbReference>
<dbReference type="Pfam" id="PF01042">
    <property type="entry name" value="Ribonuc_L-PSP"/>
    <property type="match status" value="1"/>
</dbReference>
<keyword evidence="2" id="KW-1185">Reference proteome</keyword>
<name>A0ABV7K5C8_9HYPH</name>
<reference evidence="2" key="1">
    <citation type="journal article" date="2019" name="Int. J. Syst. Evol. Microbiol.">
        <title>The Global Catalogue of Microorganisms (GCM) 10K type strain sequencing project: providing services to taxonomists for standard genome sequencing and annotation.</title>
        <authorList>
            <consortium name="The Broad Institute Genomics Platform"/>
            <consortium name="The Broad Institute Genome Sequencing Center for Infectious Disease"/>
            <person name="Wu L."/>
            <person name="Ma J."/>
        </authorList>
    </citation>
    <scope>NUCLEOTIDE SEQUENCE [LARGE SCALE GENOMIC DNA]</scope>
    <source>
        <strain evidence="2">KCTC 52165</strain>
    </source>
</reference>
<organism evidence="1 2">
    <name type="scientific">Aquamicrobium soli</name>
    <dbReference type="NCBI Taxonomy" id="1811518"/>
    <lineage>
        <taxon>Bacteria</taxon>
        <taxon>Pseudomonadati</taxon>
        <taxon>Pseudomonadota</taxon>
        <taxon>Alphaproteobacteria</taxon>
        <taxon>Hyphomicrobiales</taxon>
        <taxon>Phyllobacteriaceae</taxon>
        <taxon>Aquamicrobium</taxon>
    </lineage>
</organism>
<evidence type="ECO:0000313" key="2">
    <source>
        <dbReference type="Proteomes" id="UP001595583"/>
    </source>
</evidence>
<gene>
    <name evidence="1" type="ORF">ACFOHJ_04990</name>
</gene>
<evidence type="ECO:0000313" key="1">
    <source>
        <dbReference type="EMBL" id="MFC3205560.1"/>
    </source>
</evidence>
<dbReference type="PANTHER" id="PTHR11803:SF39">
    <property type="entry name" value="2-IMINOBUTANOATE_2-IMINOPROPANOATE DEAMINASE"/>
    <property type="match status" value="1"/>
</dbReference>
<dbReference type="InterPro" id="IPR035959">
    <property type="entry name" value="RutC-like_sf"/>
</dbReference>
<dbReference type="Proteomes" id="UP001595583">
    <property type="component" value="Unassembled WGS sequence"/>
</dbReference>
<dbReference type="EMBL" id="JBHRTK010000004">
    <property type="protein sequence ID" value="MFC3205560.1"/>
    <property type="molecule type" value="Genomic_DNA"/>
</dbReference>
<comment type="caution">
    <text evidence="1">The sequence shown here is derived from an EMBL/GenBank/DDBJ whole genome shotgun (WGS) entry which is preliminary data.</text>
</comment>
<accession>A0ABV7K5C8</accession>